<dbReference type="GO" id="GO:0006886">
    <property type="term" value="P:intracellular protein transport"/>
    <property type="evidence" value="ECO:0007669"/>
    <property type="project" value="InterPro"/>
</dbReference>
<organism evidence="6 7">
    <name type="scientific">Trifolium medium</name>
    <dbReference type="NCBI Taxonomy" id="97028"/>
    <lineage>
        <taxon>Eukaryota</taxon>
        <taxon>Viridiplantae</taxon>
        <taxon>Streptophyta</taxon>
        <taxon>Embryophyta</taxon>
        <taxon>Tracheophyta</taxon>
        <taxon>Spermatophyta</taxon>
        <taxon>Magnoliopsida</taxon>
        <taxon>eudicotyledons</taxon>
        <taxon>Gunneridae</taxon>
        <taxon>Pentapetalae</taxon>
        <taxon>rosids</taxon>
        <taxon>fabids</taxon>
        <taxon>Fabales</taxon>
        <taxon>Fabaceae</taxon>
        <taxon>Papilionoideae</taxon>
        <taxon>50 kb inversion clade</taxon>
        <taxon>NPAAA clade</taxon>
        <taxon>Hologalegina</taxon>
        <taxon>IRL clade</taxon>
        <taxon>Trifolieae</taxon>
        <taxon>Trifolium</taxon>
    </lineage>
</organism>
<evidence type="ECO:0000256" key="3">
    <source>
        <dbReference type="ARBA" id="ARBA00022927"/>
    </source>
</evidence>
<evidence type="ECO:0000313" key="6">
    <source>
        <dbReference type="EMBL" id="MCI20746.1"/>
    </source>
</evidence>
<keyword evidence="7" id="KW-1185">Reference proteome</keyword>
<comment type="caution">
    <text evidence="6">The sequence shown here is derived from an EMBL/GenBank/DDBJ whole genome shotgun (WGS) entry which is preliminary data.</text>
</comment>
<dbReference type="GO" id="GO:0012505">
    <property type="term" value="C:endomembrane system"/>
    <property type="evidence" value="ECO:0007669"/>
    <property type="project" value="UniProtKB-SubCell"/>
</dbReference>
<evidence type="ECO:0000256" key="2">
    <source>
        <dbReference type="ARBA" id="ARBA00022448"/>
    </source>
</evidence>
<evidence type="ECO:0000259" key="5">
    <source>
        <dbReference type="Pfam" id="PF01602"/>
    </source>
</evidence>
<dbReference type="InterPro" id="IPR050840">
    <property type="entry name" value="Adaptor_Complx_Large_Subunit"/>
</dbReference>
<keyword evidence="4" id="KW-0472">Membrane</keyword>
<dbReference type="EMBL" id="LXQA010121457">
    <property type="protein sequence ID" value="MCI20746.1"/>
    <property type="molecule type" value="Genomic_DNA"/>
</dbReference>
<dbReference type="InterPro" id="IPR016024">
    <property type="entry name" value="ARM-type_fold"/>
</dbReference>
<evidence type="ECO:0000256" key="4">
    <source>
        <dbReference type="ARBA" id="ARBA00023136"/>
    </source>
</evidence>
<accession>A0A392QB18</accession>
<keyword evidence="2" id="KW-0813">Transport</keyword>
<evidence type="ECO:0000256" key="1">
    <source>
        <dbReference type="ARBA" id="ARBA00004308"/>
    </source>
</evidence>
<dbReference type="GO" id="GO:0016192">
    <property type="term" value="P:vesicle-mediated transport"/>
    <property type="evidence" value="ECO:0007669"/>
    <property type="project" value="InterPro"/>
</dbReference>
<feature type="non-terminal residue" evidence="6">
    <location>
        <position position="1"/>
    </location>
</feature>
<dbReference type="GO" id="GO:0030117">
    <property type="term" value="C:membrane coat"/>
    <property type="evidence" value="ECO:0007669"/>
    <property type="project" value="InterPro"/>
</dbReference>
<dbReference type="SUPFAM" id="SSF48371">
    <property type="entry name" value="ARM repeat"/>
    <property type="match status" value="1"/>
</dbReference>
<evidence type="ECO:0000313" key="7">
    <source>
        <dbReference type="Proteomes" id="UP000265520"/>
    </source>
</evidence>
<protein>
    <submittedName>
        <fullName evidence="6">AP-1 complex subunit gamma-2</fullName>
    </submittedName>
</protein>
<keyword evidence="3" id="KW-0653">Protein transport</keyword>
<name>A0A392QB18_9FABA</name>
<dbReference type="InterPro" id="IPR011989">
    <property type="entry name" value="ARM-like"/>
</dbReference>
<proteinExistence type="predicted"/>
<dbReference type="InterPro" id="IPR002553">
    <property type="entry name" value="Clathrin/coatomer_adapt-like_N"/>
</dbReference>
<dbReference type="Pfam" id="PF01602">
    <property type="entry name" value="Adaptin_N"/>
    <property type="match status" value="1"/>
</dbReference>
<dbReference type="Proteomes" id="UP000265520">
    <property type="component" value="Unassembled WGS sequence"/>
</dbReference>
<feature type="domain" description="Clathrin/coatomer adaptor adaptin-like N-terminal" evidence="5">
    <location>
        <begin position="3"/>
        <end position="78"/>
    </location>
</feature>
<dbReference type="PANTHER" id="PTHR22780">
    <property type="entry name" value="ADAPTIN, ALPHA/GAMMA/EPSILON"/>
    <property type="match status" value="1"/>
</dbReference>
<sequence>SSFRYVALNMLMRAVTADAQAVQRHRATILECVKDLDASIRKRALELVYVLVNETNVKPLVKELVDYLEYHLPSLKKDVGVGEDVGVGGSV</sequence>
<dbReference type="Gene3D" id="1.25.10.10">
    <property type="entry name" value="Leucine-rich Repeat Variant"/>
    <property type="match status" value="1"/>
</dbReference>
<comment type="subcellular location">
    <subcellularLocation>
        <location evidence="1">Endomembrane system</location>
    </subcellularLocation>
</comment>
<reference evidence="6 7" key="1">
    <citation type="journal article" date="2018" name="Front. Plant Sci.">
        <title>Red Clover (Trifolium pratense) and Zigzag Clover (T. medium) - A Picture of Genomic Similarities and Differences.</title>
        <authorList>
            <person name="Dluhosova J."/>
            <person name="Istvanek J."/>
            <person name="Nedelnik J."/>
            <person name="Repkova J."/>
        </authorList>
    </citation>
    <scope>NUCLEOTIDE SEQUENCE [LARGE SCALE GENOMIC DNA]</scope>
    <source>
        <strain evidence="7">cv. 10/8</strain>
        <tissue evidence="6">Leaf</tissue>
    </source>
</reference>
<dbReference type="AlphaFoldDB" id="A0A392QB18"/>